<proteinExistence type="predicted"/>
<evidence type="ECO:0000313" key="2">
    <source>
        <dbReference type="EMBL" id="CAE7467003.1"/>
    </source>
</evidence>
<reference evidence="2" key="1">
    <citation type="submission" date="2021-02" db="EMBL/GenBank/DDBJ databases">
        <authorList>
            <person name="Dougan E. K."/>
            <person name="Rhodes N."/>
            <person name="Thang M."/>
            <person name="Chan C."/>
        </authorList>
    </citation>
    <scope>NUCLEOTIDE SEQUENCE</scope>
</reference>
<sequence>MGELCAPGEPSFELTSQASPAQELSAFREELRRFAAYREQPEIHSSGFAGSDYCGYSTTGRHGEAGFSKDESSHSQARCGIPMTGGQVGLEEAEWVDLPRPDPPSLPRGLTARLGWVAELAKEPKESLIGQVNEMSGALAEPDRTDWRFKQAMRPSQALFPSVDSTILGRSAEAEVSEVNAGIAGIAGEQMWEEREVARLRSELRAAETKHTCLYDCFQEMEGRQVELLAELKAFQLEINQEQLHVQELKDVKAESDGPTALSKQAARELTAAGAKLFRLLQAQYVMGPLGGEVSSHQRPLYTLPKRSSFDEAARTLLSEMSASLQVLQEPVQPVLNHIVAGICGICGACDAEADGDADEGDGKKRVKRKMAIVIGFIGTRYRGLMINPEVEPSATKKSVEALRVFANSVTIAMRRPM</sequence>
<gene>
    <name evidence="2" type="ORF">SNAT2548_LOCUS26104</name>
</gene>
<name>A0A812SAZ2_9DINO</name>
<evidence type="ECO:0000256" key="1">
    <source>
        <dbReference type="SAM" id="MobiDB-lite"/>
    </source>
</evidence>
<dbReference type="AlphaFoldDB" id="A0A812SAZ2"/>
<keyword evidence="3" id="KW-1185">Reference proteome</keyword>
<dbReference type="Proteomes" id="UP000604046">
    <property type="component" value="Unassembled WGS sequence"/>
</dbReference>
<dbReference type="EMBL" id="CAJNDS010002418">
    <property type="protein sequence ID" value="CAE7467003.1"/>
    <property type="molecule type" value="Genomic_DNA"/>
</dbReference>
<organism evidence="2 3">
    <name type="scientific">Symbiodinium natans</name>
    <dbReference type="NCBI Taxonomy" id="878477"/>
    <lineage>
        <taxon>Eukaryota</taxon>
        <taxon>Sar</taxon>
        <taxon>Alveolata</taxon>
        <taxon>Dinophyceae</taxon>
        <taxon>Suessiales</taxon>
        <taxon>Symbiodiniaceae</taxon>
        <taxon>Symbiodinium</taxon>
    </lineage>
</organism>
<accession>A0A812SAZ2</accession>
<dbReference type="OrthoDB" id="10399466at2759"/>
<comment type="caution">
    <text evidence="2">The sequence shown here is derived from an EMBL/GenBank/DDBJ whole genome shotgun (WGS) entry which is preliminary data.</text>
</comment>
<evidence type="ECO:0000313" key="3">
    <source>
        <dbReference type="Proteomes" id="UP000604046"/>
    </source>
</evidence>
<feature type="region of interest" description="Disordered" evidence="1">
    <location>
        <begin position="1"/>
        <end position="20"/>
    </location>
</feature>
<protein>
    <submittedName>
        <fullName evidence="2">Uncharacterized protein</fullName>
    </submittedName>
</protein>